<name>A0ABR8T2U8_9BACL</name>
<dbReference type="CDD" id="cd05233">
    <property type="entry name" value="SDR_c"/>
    <property type="match status" value="1"/>
</dbReference>
<keyword evidence="2" id="KW-0560">Oxidoreductase</keyword>
<feature type="domain" description="Ketoreductase" evidence="3">
    <location>
        <begin position="7"/>
        <end position="174"/>
    </location>
</feature>
<dbReference type="InterPro" id="IPR057326">
    <property type="entry name" value="KR_dom"/>
</dbReference>
<comment type="similarity">
    <text evidence="1">Belongs to the short-chain dehydrogenases/reductases (SDR) family.</text>
</comment>
<reference evidence="4 5" key="1">
    <citation type="submission" date="2020-08" db="EMBL/GenBank/DDBJ databases">
        <title>A Genomic Blueprint of the Chicken Gut Microbiome.</title>
        <authorList>
            <person name="Gilroy R."/>
            <person name="Ravi A."/>
            <person name="Getino M."/>
            <person name="Pursley I."/>
            <person name="Horton D.L."/>
            <person name="Alikhan N.-F."/>
            <person name="Baker D."/>
            <person name="Gharbi K."/>
            <person name="Hall N."/>
            <person name="Watson M."/>
            <person name="Adriaenssens E.M."/>
            <person name="Foster-Nyarko E."/>
            <person name="Jarju S."/>
            <person name="Secka A."/>
            <person name="Antonio M."/>
            <person name="Oren A."/>
            <person name="Chaudhuri R."/>
            <person name="La Ragione R.M."/>
            <person name="Hildebrand F."/>
            <person name="Pallen M.J."/>
        </authorList>
    </citation>
    <scope>NUCLEOTIDE SEQUENCE [LARGE SCALE GENOMIC DNA]</scope>
    <source>
        <strain evidence="4 5">Sa2BVA9</strain>
    </source>
</reference>
<dbReference type="PRINTS" id="PR00080">
    <property type="entry name" value="SDRFAMILY"/>
</dbReference>
<dbReference type="Pfam" id="PF13561">
    <property type="entry name" value="adh_short_C2"/>
    <property type="match status" value="1"/>
</dbReference>
<keyword evidence="5" id="KW-1185">Reference proteome</keyword>
<dbReference type="SMART" id="SM00822">
    <property type="entry name" value="PKS_KR"/>
    <property type="match status" value="1"/>
</dbReference>
<gene>
    <name evidence="4" type="ORF">H9647_18660</name>
</gene>
<dbReference type="PANTHER" id="PTHR24321">
    <property type="entry name" value="DEHYDROGENASES, SHORT CHAIN"/>
    <property type="match status" value="1"/>
</dbReference>
<evidence type="ECO:0000313" key="4">
    <source>
        <dbReference type="EMBL" id="MBD7970087.1"/>
    </source>
</evidence>
<proteinExistence type="inferred from homology"/>
<dbReference type="SUPFAM" id="SSF51735">
    <property type="entry name" value="NAD(P)-binding Rossmann-fold domains"/>
    <property type="match status" value="1"/>
</dbReference>
<evidence type="ECO:0000313" key="5">
    <source>
        <dbReference type="Proteomes" id="UP000608071"/>
    </source>
</evidence>
<dbReference type="NCBIfam" id="NF005559">
    <property type="entry name" value="PRK07231.1"/>
    <property type="match status" value="1"/>
</dbReference>
<dbReference type="Proteomes" id="UP000608071">
    <property type="component" value="Unassembled WGS sequence"/>
</dbReference>
<organism evidence="4 5">
    <name type="scientific">Paenibacillus gallinarum</name>
    <dbReference type="NCBI Taxonomy" id="2762232"/>
    <lineage>
        <taxon>Bacteria</taxon>
        <taxon>Bacillati</taxon>
        <taxon>Bacillota</taxon>
        <taxon>Bacilli</taxon>
        <taxon>Bacillales</taxon>
        <taxon>Paenibacillaceae</taxon>
        <taxon>Paenibacillus</taxon>
    </lineage>
</organism>
<dbReference type="RefSeq" id="WP_191802810.1">
    <property type="nucleotide sequence ID" value="NZ_JACSQL010000010.1"/>
</dbReference>
<dbReference type="PRINTS" id="PR00081">
    <property type="entry name" value="GDHRDH"/>
</dbReference>
<dbReference type="PANTHER" id="PTHR24321:SF11">
    <property type="entry name" value="BLR0893 PROTEIN"/>
    <property type="match status" value="1"/>
</dbReference>
<dbReference type="EMBL" id="JACSQL010000010">
    <property type="protein sequence ID" value="MBD7970087.1"/>
    <property type="molecule type" value="Genomic_DNA"/>
</dbReference>
<sequence length="250" mass="26565">MTTMKDKVVIVTGAKGGMGLATAQLFAKEGASVALVDRNEPKQEAQDLVDAGYQAISIQCDVSDEEAVKAMVEKTVDAFGKLDYAYNNAGIQNAMTDTVDLKEEVYDEVMNVNTKGIWLCMKYELLQLRKQGTEGAIVNCSSMGGLMGGPGRSVYHASKHGVLGLTKSVALEYASKGIRINAVCPGIVETPMVENMLATESDAMDELIKQVPIGRLAKAEEVASVVLWLCSPSASYIVGQAISVDGGFTA</sequence>
<protein>
    <submittedName>
        <fullName evidence="4">SDR family oxidoreductase</fullName>
    </submittedName>
</protein>
<evidence type="ECO:0000256" key="2">
    <source>
        <dbReference type="ARBA" id="ARBA00023002"/>
    </source>
</evidence>
<dbReference type="Gene3D" id="3.40.50.720">
    <property type="entry name" value="NAD(P)-binding Rossmann-like Domain"/>
    <property type="match status" value="1"/>
</dbReference>
<comment type="caution">
    <text evidence="4">The sequence shown here is derived from an EMBL/GenBank/DDBJ whole genome shotgun (WGS) entry which is preliminary data.</text>
</comment>
<dbReference type="InterPro" id="IPR002347">
    <property type="entry name" value="SDR_fam"/>
</dbReference>
<dbReference type="InterPro" id="IPR036291">
    <property type="entry name" value="NAD(P)-bd_dom_sf"/>
</dbReference>
<evidence type="ECO:0000259" key="3">
    <source>
        <dbReference type="SMART" id="SM00822"/>
    </source>
</evidence>
<evidence type="ECO:0000256" key="1">
    <source>
        <dbReference type="ARBA" id="ARBA00006484"/>
    </source>
</evidence>
<accession>A0ABR8T2U8</accession>